<comment type="caution">
    <text evidence="2">The sequence shown here is derived from an EMBL/GenBank/DDBJ whole genome shotgun (WGS) entry which is preliminary data.</text>
</comment>
<evidence type="ECO:0000256" key="1">
    <source>
        <dbReference type="SAM" id="MobiDB-lite"/>
    </source>
</evidence>
<dbReference type="AlphaFoldDB" id="A0A8T1V4E6"/>
<sequence length="148" mass="16432">MHAHDRQPGVFKPTSAVGAKGAIQRKVAYDGQPFQDKPRSVRPVRRRDCDVGCNPAVLFSSGPNIARCVRSSLQVTPRADAPPPWAKNNPASARKEICGRTFFNVPSEGPVKADRKYTQEFIRLSMEAYRAGRRHAAKDDTGDSRRDQ</sequence>
<organism evidence="2 3">
    <name type="scientific">Phytophthora pseudosyringae</name>
    <dbReference type="NCBI Taxonomy" id="221518"/>
    <lineage>
        <taxon>Eukaryota</taxon>
        <taxon>Sar</taxon>
        <taxon>Stramenopiles</taxon>
        <taxon>Oomycota</taxon>
        <taxon>Peronosporomycetes</taxon>
        <taxon>Peronosporales</taxon>
        <taxon>Peronosporaceae</taxon>
        <taxon>Phytophthora</taxon>
    </lineage>
</organism>
<evidence type="ECO:0000313" key="3">
    <source>
        <dbReference type="Proteomes" id="UP000694044"/>
    </source>
</evidence>
<gene>
    <name evidence="2" type="ORF">PHYPSEUDO_002862</name>
</gene>
<dbReference type="Proteomes" id="UP000694044">
    <property type="component" value="Unassembled WGS sequence"/>
</dbReference>
<evidence type="ECO:0000313" key="2">
    <source>
        <dbReference type="EMBL" id="KAG7375180.1"/>
    </source>
</evidence>
<name>A0A8T1V4E6_9STRA</name>
<reference evidence="2" key="1">
    <citation type="submission" date="2021-02" db="EMBL/GenBank/DDBJ databases">
        <authorList>
            <person name="Palmer J.M."/>
        </authorList>
    </citation>
    <scope>NUCLEOTIDE SEQUENCE</scope>
    <source>
        <strain evidence="2">SCRP734</strain>
    </source>
</reference>
<dbReference type="OrthoDB" id="68349at2759"/>
<accession>A0A8T1V4E6</accession>
<keyword evidence="3" id="KW-1185">Reference proteome</keyword>
<feature type="region of interest" description="Disordered" evidence="1">
    <location>
        <begin position="28"/>
        <end position="47"/>
    </location>
</feature>
<dbReference type="EMBL" id="JAGDFM010001534">
    <property type="protein sequence ID" value="KAG7375180.1"/>
    <property type="molecule type" value="Genomic_DNA"/>
</dbReference>
<proteinExistence type="predicted"/>
<protein>
    <submittedName>
        <fullName evidence="2">Uncharacterized protein</fullName>
    </submittedName>
</protein>